<name>A0A183L5Y7_9TREM</name>
<dbReference type="WBParaSite" id="SCUD_0002275801-mRNA-1">
    <property type="protein sequence ID" value="SCUD_0002275801-mRNA-1"/>
    <property type="gene ID" value="SCUD_0002275801"/>
</dbReference>
<protein>
    <submittedName>
        <fullName evidence="3">Transposase</fullName>
    </submittedName>
</protein>
<sequence length="77" mass="8656">MNTTTKGYPENPPEAKYQKAVNGPSRDIFAGDLVVPKEYRDRARIQAWLLSVTGFARGHNQSKYNGCFLSTVEQKAH</sequence>
<proteinExistence type="predicted"/>
<organism evidence="3">
    <name type="scientific">Schistosoma curassoni</name>
    <dbReference type="NCBI Taxonomy" id="6186"/>
    <lineage>
        <taxon>Eukaryota</taxon>
        <taxon>Metazoa</taxon>
        <taxon>Spiralia</taxon>
        <taxon>Lophotrochozoa</taxon>
        <taxon>Platyhelminthes</taxon>
        <taxon>Trematoda</taxon>
        <taxon>Digenea</taxon>
        <taxon>Strigeidida</taxon>
        <taxon>Schistosomatoidea</taxon>
        <taxon>Schistosomatidae</taxon>
        <taxon>Schistosoma</taxon>
    </lineage>
</organism>
<gene>
    <name evidence="1" type="ORF">SCUD_LOCUS22755</name>
</gene>
<keyword evidence="2" id="KW-1185">Reference proteome</keyword>
<accession>A0A183L5Y7</accession>
<reference evidence="3" key="1">
    <citation type="submission" date="2016-06" db="UniProtKB">
        <authorList>
            <consortium name="WormBaseParasite"/>
        </authorList>
    </citation>
    <scope>IDENTIFICATION</scope>
</reference>
<dbReference type="AlphaFoldDB" id="A0A183L5Y7"/>
<dbReference type="EMBL" id="UZAK01050595">
    <property type="protein sequence ID" value="VDP80086.1"/>
    <property type="molecule type" value="Genomic_DNA"/>
</dbReference>
<dbReference type="Proteomes" id="UP000279833">
    <property type="component" value="Unassembled WGS sequence"/>
</dbReference>
<evidence type="ECO:0000313" key="1">
    <source>
        <dbReference type="EMBL" id="VDP80086.1"/>
    </source>
</evidence>
<reference evidence="1 2" key="2">
    <citation type="submission" date="2018-11" db="EMBL/GenBank/DDBJ databases">
        <authorList>
            <consortium name="Pathogen Informatics"/>
        </authorList>
    </citation>
    <scope>NUCLEOTIDE SEQUENCE [LARGE SCALE GENOMIC DNA]</scope>
    <source>
        <strain evidence="1">Dakar</strain>
        <strain evidence="2">Dakar, Senegal</strain>
    </source>
</reference>
<evidence type="ECO:0000313" key="2">
    <source>
        <dbReference type="Proteomes" id="UP000279833"/>
    </source>
</evidence>
<evidence type="ECO:0000313" key="3">
    <source>
        <dbReference type="WBParaSite" id="SCUD_0002275801-mRNA-1"/>
    </source>
</evidence>